<dbReference type="SMR" id="A0A7G2DXN4"/>
<feature type="domain" description="F-box" evidence="1">
    <location>
        <begin position="4"/>
        <end position="49"/>
    </location>
</feature>
<dbReference type="Pfam" id="PF00646">
    <property type="entry name" value="F-box"/>
    <property type="match status" value="1"/>
</dbReference>
<dbReference type="RefSeq" id="NP_174377.1">
    <property type="nucleotide sequence ID" value="NM_102829.2"/>
</dbReference>
<gene>
    <name evidence="2" type="ORF">AT9943_LOCUS2599</name>
</gene>
<name>A0A7G2DXN4_ARATH</name>
<dbReference type="EMBL" id="LR881466">
    <property type="protein sequence ID" value="CAD5314141.1"/>
    <property type="molecule type" value="Genomic_DNA"/>
</dbReference>
<evidence type="ECO:0000313" key="3">
    <source>
        <dbReference type="Proteomes" id="UP000516314"/>
    </source>
</evidence>
<protein>
    <submittedName>
        <fullName evidence="2">(thale cress) hypothetical protein</fullName>
    </submittedName>
</protein>
<dbReference type="ExpressionAtlas" id="A0A7G2DXN4">
    <property type="expression patterns" value="baseline and differential"/>
</dbReference>
<evidence type="ECO:0000259" key="1">
    <source>
        <dbReference type="PROSITE" id="PS50181"/>
    </source>
</evidence>
<dbReference type="Pfam" id="PF08268">
    <property type="entry name" value="FBA_3"/>
    <property type="match status" value="1"/>
</dbReference>
<dbReference type="SMART" id="SM00256">
    <property type="entry name" value="FBOX"/>
    <property type="match status" value="1"/>
</dbReference>
<dbReference type="KEGG" id="ath:AT1G30920"/>
<dbReference type="PROSITE" id="PS50181">
    <property type="entry name" value="FBOX"/>
    <property type="match status" value="1"/>
</dbReference>
<proteinExistence type="predicted"/>
<sequence length="400" mass="46005">MNSEENTDSIPIDLILDILSRLPSKSIARCRCVSKLWESMIRQSYFTELFLTRSSSRPHLLIAVEQEGEWKFFSLPQPKNYLGKSSLVVAANLHLKFFEDKRPQHGCSYASSLIYFPNMTIRKKGDDHLGVICNPSTGQYGYVILPPLLDFKSVPYGKFLGFDPIDKQFKVLIPIFDFDKHQTDHHILTLGAETVGWRKIQSPLRYLPHSNGTICINGILYYLAKINYAMDKNVLVCFDVRSENFVFLRLNTYCSSTKLVNYKGKLGMINQEYVDDGGFPLKLSVWVLEDVGKEEWSTYVYTLRDDNKVDQVKYNLSVVGVTASGEIVLVKKTQTLKPFYVLYFNPDKNTLLTVEVKGLHRGLYAVHRIYAFVDHVEDLEFNIMKTTYAAKSKFSQEDRF</sequence>
<dbReference type="InterPro" id="IPR017451">
    <property type="entry name" value="F-box-assoc_interact_dom"/>
</dbReference>
<dbReference type="InterPro" id="IPR001810">
    <property type="entry name" value="F-box_dom"/>
</dbReference>
<dbReference type="InterPro" id="IPR013187">
    <property type="entry name" value="F-box-assoc_dom_typ3"/>
</dbReference>
<accession>A0A7G2DXN4</accession>
<evidence type="ECO:0000313" key="2">
    <source>
        <dbReference type="EMBL" id="CAD5314141.1"/>
    </source>
</evidence>
<dbReference type="InterPro" id="IPR036047">
    <property type="entry name" value="F-box-like_dom_sf"/>
</dbReference>
<dbReference type="CDD" id="cd22157">
    <property type="entry name" value="F-box_AtFBW1-like"/>
    <property type="match status" value="1"/>
</dbReference>
<dbReference type="NCBIfam" id="TIGR01640">
    <property type="entry name" value="F_box_assoc_1"/>
    <property type="match status" value="1"/>
</dbReference>
<dbReference type="AlphaFoldDB" id="A0A7G2DXN4"/>
<dbReference type="Proteomes" id="UP000516314">
    <property type="component" value="Chromosome 1"/>
</dbReference>
<reference evidence="2 3" key="1">
    <citation type="submission" date="2020-09" db="EMBL/GenBank/DDBJ databases">
        <authorList>
            <person name="Ashkenazy H."/>
        </authorList>
    </citation>
    <scope>NUCLEOTIDE SEQUENCE [LARGE SCALE GENOMIC DNA]</scope>
    <source>
        <strain evidence="3">cv. Cdm-0</strain>
    </source>
</reference>
<dbReference type="PANTHER" id="PTHR31111:SF130">
    <property type="entry name" value="F-BOX ASSOCIATED UBIQUITINATION EFFECTOR FAMILY PROTEIN"/>
    <property type="match status" value="1"/>
</dbReference>
<dbReference type="Gene3D" id="1.20.1280.50">
    <property type="match status" value="1"/>
</dbReference>
<organism evidence="2 3">
    <name type="scientific">Arabidopsis thaliana</name>
    <name type="common">Mouse-ear cress</name>
    <dbReference type="NCBI Taxonomy" id="3702"/>
    <lineage>
        <taxon>Eukaryota</taxon>
        <taxon>Viridiplantae</taxon>
        <taxon>Streptophyta</taxon>
        <taxon>Embryophyta</taxon>
        <taxon>Tracheophyta</taxon>
        <taxon>Spermatophyta</taxon>
        <taxon>Magnoliopsida</taxon>
        <taxon>eudicotyledons</taxon>
        <taxon>Gunneridae</taxon>
        <taxon>Pentapetalae</taxon>
        <taxon>rosids</taxon>
        <taxon>malvids</taxon>
        <taxon>Brassicales</taxon>
        <taxon>Brassicaceae</taxon>
        <taxon>Camelineae</taxon>
        <taxon>Arabidopsis</taxon>
    </lineage>
</organism>
<dbReference type="PANTHER" id="PTHR31111">
    <property type="entry name" value="BNAA05G37150D PROTEIN-RELATED"/>
    <property type="match status" value="1"/>
</dbReference>
<dbReference type="OMA" id="PHYPERE"/>
<dbReference type="SUPFAM" id="SSF81383">
    <property type="entry name" value="F-box domain"/>
    <property type="match status" value="1"/>
</dbReference>